<dbReference type="Proteomes" id="UP000585272">
    <property type="component" value="Unassembled WGS sequence"/>
</dbReference>
<comment type="caution">
    <text evidence="4">The sequence shown here is derived from an EMBL/GenBank/DDBJ whole genome shotgun (WGS) entry which is preliminary data.</text>
</comment>
<feature type="compositionally biased region" description="Polar residues" evidence="1">
    <location>
        <begin position="31"/>
        <end position="44"/>
    </location>
</feature>
<dbReference type="CDD" id="cd00118">
    <property type="entry name" value="LysM"/>
    <property type="match status" value="1"/>
</dbReference>
<feature type="domain" description="LysM" evidence="3">
    <location>
        <begin position="57"/>
        <end position="101"/>
    </location>
</feature>
<dbReference type="Pfam" id="PF01476">
    <property type="entry name" value="LysM"/>
    <property type="match status" value="1"/>
</dbReference>
<keyword evidence="5" id="KW-1185">Reference proteome</keyword>
<proteinExistence type="predicted"/>
<keyword evidence="2" id="KW-0732">Signal</keyword>
<dbReference type="Gene3D" id="3.10.350.10">
    <property type="entry name" value="LysM domain"/>
    <property type="match status" value="1"/>
</dbReference>
<feature type="signal peptide" evidence="2">
    <location>
        <begin position="1"/>
        <end position="28"/>
    </location>
</feature>
<reference evidence="4 5" key="1">
    <citation type="submission" date="2020-08" db="EMBL/GenBank/DDBJ databases">
        <title>Genomic Encyclopedia of Archaeal and Bacterial Type Strains, Phase II (KMG-II): from individual species to whole genera.</title>
        <authorList>
            <person name="Goeker M."/>
        </authorList>
    </citation>
    <scope>NUCLEOTIDE SEQUENCE [LARGE SCALE GENOMIC DNA]</scope>
    <source>
        <strain evidence="4 5">DSM 23288</strain>
    </source>
</reference>
<dbReference type="PROSITE" id="PS51782">
    <property type="entry name" value="LYSM"/>
    <property type="match status" value="1"/>
</dbReference>
<name>A0A840IE10_9ACTN</name>
<sequence>MGNRNPARLLAPLALVAAFAAVIVVVQAAGTGSSDSTQTATVTRTQDRPARRRARKRVYVVKAGDNLSLIAERTGVSLETIEQLNPDLDAQALRVGQRLRLAP</sequence>
<dbReference type="SMART" id="SM00257">
    <property type="entry name" value="LysM"/>
    <property type="match status" value="1"/>
</dbReference>
<dbReference type="InterPro" id="IPR036779">
    <property type="entry name" value="LysM_dom_sf"/>
</dbReference>
<accession>A0A840IE10</accession>
<evidence type="ECO:0000256" key="1">
    <source>
        <dbReference type="SAM" id="MobiDB-lite"/>
    </source>
</evidence>
<dbReference type="RefSeq" id="WP_183341703.1">
    <property type="nucleotide sequence ID" value="NZ_JACHNU010000002.1"/>
</dbReference>
<dbReference type="AlphaFoldDB" id="A0A840IE10"/>
<dbReference type="SUPFAM" id="SSF54106">
    <property type="entry name" value="LysM domain"/>
    <property type="match status" value="1"/>
</dbReference>
<evidence type="ECO:0000313" key="5">
    <source>
        <dbReference type="Proteomes" id="UP000585272"/>
    </source>
</evidence>
<evidence type="ECO:0000256" key="2">
    <source>
        <dbReference type="SAM" id="SignalP"/>
    </source>
</evidence>
<organism evidence="4 5">
    <name type="scientific">Conexibacter arvalis</name>
    <dbReference type="NCBI Taxonomy" id="912552"/>
    <lineage>
        <taxon>Bacteria</taxon>
        <taxon>Bacillati</taxon>
        <taxon>Actinomycetota</taxon>
        <taxon>Thermoleophilia</taxon>
        <taxon>Solirubrobacterales</taxon>
        <taxon>Conexibacteraceae</taxon>
        <taxon>Conexibacter</taxon>
    </lineage>
</organism>
<dbReference type="InterPro" id="IPR018392">
    <property type="entry name" value="LysM"/>
</dbReference>
<evidence type="ECO:0000259" key="3">
    <source>
        <dbReference type="PROSITE" id="PS51782"/>
    </source>
</evidence>
<protein>
    <submittedName>
        <fullName evidence="4">LysM repeat protein</fullName>
    </submittedName>
</protein>
<dbReference type="EMBL" id="JACHNU010000002">
    <property type="protein sequence ID" value="MBB4662481.1"/>
    <property type="molecule type" value="Genomic_DNA"/>
</dbReference>
<evidence type="ECO:0000313" key="4">
    <source>
        <dbReference type="EMBL" id="MBB4662481.1"/>
    </source>
</evidence>
<feature type="region of interest" description="Disordered" evidence="1">
    <location>
        <begin position="31"/>
        <end position="55"/>
    </location>
</feature>
<feature type="chain" id="PRO_5032715660" evidence="2">
    <location>
        <begin position="29"/>
        <end position="103"/>
    </location>
</feature>
<gene>
    <name evidence="4" type="ORF">BDZ31_002067</name>
</gene>